<dbReference type="GO" id="GO:0005496">
    <property type="term" value="F:steroid binding"/>
    <property type="evidence" value="ECO:0007669"/>
    <property type="project" value="TreeGrafter"/>
</dbReference>
<dbReference type="PANTHER" id="PTHR21226">
    <property type="entry name" value="ABPA10-RELATED"/>
    <property type="match status" value="1"/>
</dbReference>
<accession>A0A673V6I4</accession>
<proteinExistence type="inferred from homology"/>
<dbReference type="InterPro" id="IPR035960">
    <property type="entry name" value="Secretoglobin_sf"/>
</dbReference>
<sequence>MKGACALVLLWAALLLISGGNCELCSPVKKDVDLFLNGTTDEYVNQVAKYNNDPKVLENARRLKNCIDTKLTEEDKKNAFSALVGLALCVGASGTFLGRLLRAV</sequence>
<evidence type="ECO:0000256" key="1">
    <source>
        <dbReference type="ARBA" id="ARBA00004613"/>
    </source>
</evidence>
<reference evidence="7 8" key="1">
    <citation type="submission" date="2019-05" db="EMBL/GenBank/DDBJ databases">
        <title>A Chromosome-scale Meerkat (S. suricatta) Genome Assembly.</title>
        <authorList>
            <person name="Dudchenko O."/>
            <person name="Lieberman Aiden E."/>
            <person name="Tung J."/>
            <person name="Barreiro L.B."/>
            <person name="Clutton-Brock T.H."/>
        </authorList>
    </citation>
    <scope>NUCLEOTIDE SEQUENCE [LARGE SCALE GENOMIC DNA]</scope>
</reference>
<feature type="signal peptide" evidence="6">
    <location>
        <begin position="1"/>
        <end position="22"/>
    </location>
</feature>
<dbReference type="OMA" id="NQEVIEN"/>
<dbReference type="PANTHER" id="PTHR21226:SF8">
    <property type="entry name" value="ABPA10-RELATED"/>
    <property type="match status" value="1"/>
</dbReference>
<dbReference type="Gene3D" id="1.20.920.50">
    <property type="match status" value="1"/>
</dbReference>
<dbReference type="AlphaFoldDB" id="A0A673V6I4"/>
<dbReference type="SUPFAM" id="SSF48201">
    <property type="entry name" value="Uteroglobin-like"/>
    <property type="match status" value="1"/>
</dbReference>
<dbReference type="Proteomes" id="UP000472268">
    <property type="component" value="Chromosome 16"/>
</dbReference>
<reference evidence="7" key="3">
    <citation type="submission" date="2025-09" db="UniProtKB">
        <authorList>
            <consortium name="Ensembl"/>
        </authorList>
    </citation>
    <scope>IDENTIFICATION</scope>
</reference>
<keyword evidence="3" id="KW-0964">Secreted</keyword>
<feature type="transmembrane region" description="Helical" evidence="5">
    <location>
        <begin position="79"/>
        <end position="101"/>
    </location>
</feature>
<dbReference type="InterPro" id="IPR006178">
    <property type="entry name" value="CH1-like"/>
</dbReference>
<dbReference type="Ensembl" id="ENSSSUT00005033076.1">
    <property type="protein sequence ID" value="ENSSSUP00005028985.1"/>
    <property type="gene ID" value="ENSSSUG00005018713.1"/>
</dbReference>
<keyword evidence="8" id="KW-1185">Reference proteome</keyword>
<name>A0A673V6I4_SURSU</name>
<evidence type="ECO:0000256" key="2">
    <source>
        <dbReference type="ARBA" id="ARBA00008650"/>
    </source>
</evidence>
<keyword evidence="5" id="KW-1133">Transmembrane helix</keyword>
<evidence type="ECO:0000256" key="5">
    <source>
        <dbReference type="SAM" id="Phobius"/>
    </source>
</evidence>
<keyword evidence="4 6" id="KW-0732">Signal</keyword>
<comment type="subcellular location">
    <subcellularLocation>
        <location evidence="1">Secreted</location>
    </subcellularLocation>
</comment>
<evidence type="ECO:0000256" key="6">
    <source>
        <dbReference type="SAM" id="SignalP"/>
    </source>
</evidence>
<dbReference type="CDD" id="cd00633">
    <property type="entry name" value="Secretoglobin"/>
    <property type="match status" value="1"/>
</dbReference>
<dbReference type="PRINTS" id="PR00827">
    <property type="entry name" value="FELALLERGEN"/>
</dbReference>
<dbReference type="FunFam" id="1.20.920.50:FF:000001">
    <property type="entry name" value="Androgen-binding protein"/>
    <property type="match status" value="1"/>
</dbReference>
<dbReference type="InterPro" id="IPR016126">
    <property type="entry name" value="Secretoglobin"/>
</dbReference>
<evidence type="ECO:0000256" key="3">
    <source>
        <dbReference type="ARBA" id="ARBA00022525"/>
    </source>
</evidence>
<keyword evidence="5" id="KW-0812">Transmembrane</keyword>
<dbReference type="SMART" id="SM00096">
    <property type="entry name" value="UTG"/>
    <property type="match status" value="1"/>
</dbReference>
<comment type="similarity">
    <text evidence="2">Belongs to the secretoglobin family.</text>
</comment>
<dbReference type="InterPro" id="IPR053723">
    <property type="entry name" value="Secretoglobin_Domain_sf"/>
</dbReference>
<feature type="chain" id="PRO_5025673184" description="Secretoglobin family 1A member 1" evidence="6">
    <location>
        <begin position="23"/>
        <end position="104"/>
    </location>
</feature>
<evidence type="ECO:0000313" key="8">
    <source>
        <dbReference type="Proteomes" id="UP000472268"/>
    </source>
</evidence>
<keyword evidence="5" id="KW-0472">Membrane</keyword>
<dbReference type="PROSITE" id="PS51311">
    <property type="entry name" value="SCGB"/>
    <property type="match status" value="1"/>
</dbReference>
<evidence type="ECO:0000313" key="7">
    <source>
        <dbReference type="Ensembl" id="ENSSSUP00005028985.1"/>
    </source>
</evidence>
<organism evidence="7 8">
    <name type="scientific">Suricata suricatta</name>
    <name type="common">Meerkat</name>
    <dbReference type="NCBI Taxonomy" id="37032"/>
    <lineage>
        <taxon>Eukaryota</taxon>
        <taxon>Metazoa</taxon>
        <taxon>Chordata</taxon>
        <taxon>Craniata</taxon>
        <taxon>Vertebrata</taxon>
        <taxon>Euteleostomi</taxon>
        <taxon>Mammalia</taxon>
        <taxon>Eutheria</taxon>
        <taxon>Laurasiatheria</taxon>
        <taxon>Carnivora</taxon>
        <taxon>Feliformia</taxon>
        <taxon>Herpestidae</taxon>
        <taxon>Suricata</taxon>
    </lineage>
</organism>
<reference evidence="7" key="2">
    <citation type="submission" date="2025-08" db="UniProtKB">
        <authorList>
            <consortium name="Ensembl"/>
        </authorList>
    </citation>
    <scope>IDENTIFICATION</scope>
</reference>
<dbReference type="GO" id="GO:0005576">
    <property type="term" value="C:extracellular region"/>
    <property type="evidence" value="ECO:0007669"/>
    <property type="project" value="UniProtKB-SubCell"/>
</dbReference>
<dbReference type="Pfam" id="PF01099">
    <property type="entry name" value="Uteroglobin"/>
    <property type="match status" value="1"/>
</dbReference>
<evidence type="ECO:0000256" key="4">
    <source>
        <dbReference type="ARBA" id="ARBA00022729"/>
    </source>
</evidence>
<evidence type="ECO:0008006" key="9">
    <source>
        <dbReference type="Google" id="ProtNLM"/>
    </source>
</evidence>
<protein>
    <recommendedName>
        <fullName evidence="9">Secretoglobin family 1A member 1</fullName>
    </recommendedName>
</protein>